<comment type="caution">
    <text evidence="3">The sequence shown here is derived from an EMBL/GenBank/DDBJ whole genome shotgun (WGS) entry which is preliminary data.</text>
</comment>
<dbReference type="PANTHER" id="PTHR37534:SF39">
    <property type="entry name" value="TRANSCRIPTION FACTOR DOMAIN-CONTAINING PROTEIN"/>
    <property type="match status" value="1"/>
</dbReference>
<dbReference type="Proteomes" id="UP001498421">
    <property type="component" value="Unassembled WGS sequence"/>
</dbReference>
<name>A0ABR1IEX7_9HYPO</name>
<dbReference type="PANTHER" id="PTHR37534">
    <property type="entry name" value="TRANSCRIPTIONAL ACTIVATOR PROTEIN UGA3"/>
    <property type="match status" value="1"/>
</dbReference>
<accession>A0ABR1IEX7</accession>
<proteinExistence type="predicted"/>
<evidence type="ECO:0000313" key="3">
    <source>
        <dbReference type="EMBL" id="KAK7431785.1"/>
    </source>
</evidence>
<evidence type="ECO:0000313" key="4">
    <source>
        <dbReference type="Proteomes" id="UP001498421"/>
    </source>
</evidence>
<organism evidence="3 4">
    <name type="scientific">Neonectria magnoliae</name>
    <dbReference type="NCBI Taxonomy" id="2732573"/>
    <lineage>
        <taxon>Eukaryota</taxon>
        <taxon>Fungi</taxon>
        <taxon>Dikarya</taxon>
        <taxon>Ascomycota</taxon>
        <taxon>Pezizomycotina</taxon>
        <taxon>Sordariomycetes</taxon>
        <taxon>Hypocreomycetidae</taxon>
        <taxon>Hypocreales</taxon>
        <taxon>Nectriaceae</taxon>
        <taxon>Neonectria</taxon>
    </lineage>
</organism>
<sequence>MVGPDPTKHQDANAAGARELQWVNVTSQDIEMHEYLADSSASIEFYLVPFKSSRNVTRRRRQAPQSALPMSVSWMPWKLEASEMDLLRYFESTAASALSTFGHEQAELRDLLIRMCFSDNTASSNAVLQAILALASVHQDGHQNQATQLKLGALRALRDSLGNIDKCEAKAMQHVAAGMVLCSLEIQNPADTYADWITYGCGVKHVIRGAQLIASTSDNDSVVLLGWVHYHDVLARFSMRHWRRFSIVNNCRQDIGNQLIDSFECWNVETPRPPSVAHEILHLLSMVCDTILDPKHPKYHAKDYRDHLSLLEWKLKKAPSMEPTGRPPQTPKSAIMAVVSELHRLATLTYLERASGHLCRESPKVANWTSKAFRILSKLKACRWLFPLLIFGFEARSDERRKLLLDLMSRTEKETHGRSLECIRNLVEAVWVQDDLAVGELVYVDKMQAILSSSALLPVFV</sequence>
<keyword evidence="4" id="KW-1185">Reference proteome</keyword>
<keyword evidence="2" id="KW-0539">Nucleus</keyword>
<dbReference type="InterPro" id="IPR021858">
    <property type="entry name" value="Fun_TF"/>
</dbReference>
<comment type="subcellular location">
    <subcellularLocation>
        <location evidence="1">Nucleus</location>
    </subcellularLocation>
</comment>
<reference evidence="3 4" key="1">
    <citation type="journal article" date="2025" name="Microbiol. Resour. Announc.">
        <title>Draft genome sequences for Neonectria magnoliae and Neonectria punicea, canker pathogens of Liriodendron tulipifera and Acer saccharum in West Virginia.</title>
        <authorList>
            <person name="Petronek H.M."/>
            <person name="Kasson M.T."/>
            <person name="Metheny A.M."/>
            <person name="Stauder C.M."/>
            <person name="Lovett B."/>
            <person name="Lynch S.C."/>
            <person name="Garnas J.R."/>
            <person name="Kasson L.R."/>
            <person name="Stajich J.E."/>
        </authorList>
    </citation>
    <scope>NUCLEOTIDE SEQUENCE [LARGE SCALE GENOMIC DNA]</scope>
    <source>
        <strain evidence="3 4">NRRL 64651</strain>
    </source>
</reference>
<gene>
    <name evidence="3" type="ORF">QQZ08_001725</name>
</gene>
<evidence type="ECO:0000256" key="2">
    <source>
        <dbReference type="ARBA" id="ARBA00023242"/>
    </source>
</evidence>
<evidence type="ECO:0000256" key="1">
    <source>
        <dbReference type="ARBA" id="ARBA00004123"/>
    </source>
</evidence>
<protein>
    <submittedName>
        <fullName evidence="3">Uncharacterized protein</fullName>
    </submittedName>
</protein>
<dbReference type="EMBL" id="JAZAVK010000009">
    <property type="protein sequence ID" value="KAK7431785.1"/>
    <property type="molecule type" value="Genomic_DNA"/>
</dbReference>
<dbReference type="Pfam" id="PF11951">
    <property type="entry name" value="Fungal_trans_2"/>
    <property type="match status" value="1"/>
</dbReference>